<dbReference type="RefSeq" id="WP_184137991.1">
    <property type="nucleotide sequence ID" value="NZ_JACHFL010000028.1"/>
</dbReference>
<dbReference type="Pfam" id="PF09346">
    <property type="entry name" value="SMI1_KNR4"/>
    <property type="match status" value="1"/>
</dbReference>
<comment type="caution">
    <text evidence="2">The sequence shown here is derived from an EMBL/GenBank/DDBJ whole genome shotgun (WGS) entry which is preliminary data.</text>
</comment>
<dbReference type="EMBL" id="JACHFL010000028">
    <property type="protein sequence ID" value="MBB5366113.1"/>
    <property type="molecule type" value="Genomic_DNA"/>
</dbReference>
<proteinExistence type="predicted"/>
<name>A0A7W8K090_9DEIO</name>
<dbReference type="SUPFAM" id="SSF160631">
    <property type="entry name" value="SMI1/KNR4-like"/>
    <property type="match status" value="1"/>
</dbReference>
<feature type="domain" description="Knr4/Smi1-like" evidence="1">
    <location>
        <begin position="46"/>
        <end position="161"/>
    </location>
</feature>
<dbReference type="InterPro" id="IPR037883">
    <property type="entry name" value="Knr4/Smi1-like_sf"/>
</dbReference>
<protein>
    <recommendedName>
        <fullName evidence="1">Knr4/Smi1-like domain-containing protein</fullName>
    </recommendedName>
</protein>
<dbReference type="Proteomes" id="UP000552709">
    <property type="component" value="Unassembled WGS sequence"/>
</dbReference>
<evidence type="ECO:0000259" key="1">
    <source>
        <dbReference type="SMART" id="SM00860"/>
    </source>
</evidence>
<evidence type="ECO:0000313" key="3">
    <source>
        <dbReference type="Proteomes" id="UP000552709"/>
    </source>
</evidence>
<keyword evidence="3" id="KW-1185">Reference proteome</keyword>
<gene>
    <name evidence="2" type="ORF">HNQ08_005242</name>
</gene>
<dbReference type="Gene3D" id="3.40.1580.10">
    <property type="entry name" value="SMI1/KNR4-like"/>
    <property type="match status" value="1"/>
</dbReference>
<dbReference type="InterPro" id="IPR018958">
    <property type="entry name" value="Knr4/Smi1-like_dom"/>
</dbReference>
<organism evidence="2 3">
    <name type="scientific">Deinococcus humi</name>
    <dbReference type="NCBI Taxonomy" id="662880"/>
    <lineage>
        <taxon>Bacteria</taxon>
        <taxon>Thermotogati</taxon>
        <taxon>Deinococcota</taxon>
        <taxon>Deinococci</taxon>
        <taxon>Deinococcales</taxon>
        <taxon>Deinococcaceae</taxon>
        <taxon>Deinococcus</taxon>
    </lineage>
</organism>
<dbReference type="AlphaFoldDB" id="A0A7W8K090"/>
<sequence length="167" mass="18588">MDPAEAVIDRIEARVRRRLGEPSRHLGPTGQPKASAFVFRRGDAQGVPEPVVQALETRLGGRLPAVYRAFLRRLGRRPLELFRGSDLTDPERPEEYEEILAEMLALNPEFVWPPSAHVILTHQGYHLAYVLADGSHDGPVWSLTEGQPGCLADSFEAYLETEAGYIS</sequence>
<evidence type="ECO:0000313" key="2">
    <source>
        <dbReference type="EMBL" id="MBB5366113.1"/>
    </source>
</evidence>
<reference evidence="2 3" key="1">
    <citation type="submission" date="2020-08" db="EMBL/GenBank/DDBJ databases">
        <title>Genomic Encyclopedia of Type Strains, Phase IV (KMG-IV): sequencing the most valuable type-strain genomes for metagenomic binning, comparative biology and taxonomic classification.</title>
        <authorList>
            <person name="Goeker M."/>
        </authorList>
    </citation>
    <scope>NUCLEOTIDE SEQUENCE [LARGE SCALE GENOMIC DNA]</scope>
    <source>
        <strain evidence="2 3">DSM 27939</strain>
    </source>
</reference>
<dbReference type="SMART" id="SM00860">
    <property type="entry name" value="SMI1_KNR4"/>
    <property type="match status" value="1"/>
</dbReference>
<accession>A0A7W8K090</accession>